<gene>
    <name evidence="1" type="ORF">PIB30_078145</name>
</gene>
<comment type="caution">
    <text evidence="1">The sequence shown here is derived from an EMBL/GenBank/DDBJ whole genome shotgun (WGS) entry which is preliminary data.</text>
</comment>
<evidence type="ECO:0000313" key="2">
    <source>
        <dbReference type="Proteomes" id="UP001341840"/>
    </source>
</evidence>
<protein>
    <submittedName>
        <fullName evidence="1">Uncharacterized protein</fullName>
    </submittedName>
</protein>
<dbReference type="Proteomes" id="UP001341840">
    <property type="component" value="Unassembled WGS sequence"/>
</dbReference>
<sequence length="260" mass="30172">MFLSKEMHYLPLIPRLQRHFSDSKGASRIRFMSLGGREPPRGSRSCFMRFKRMGRRMVGSQKTYLRCLLSFGDRRTSRSCNRQTKRIRPPRTMDLYTQADPPPTPPLERGCEVFERTHTRKKDRQWVDKQSLDVKEAYDAEKKKLEAEWQRIINAGGPKPPSVDEEEIWTCISGGREKGKICDKGVVLMYSYHRLIGDADNDDTATGPPDVREQVTLLNREIPQQAEVHLRGWPRWTPCVTRRYGDLRLLSSPSHTRSPS</sequence>
<keyword evidence="2" id="KW-1185">Reference proteome</keyword>
<name>A0ABU6ZPB7_9FABA</name>
<dbReference type="EMBL" id="JASCZI010272931">
    <property type="protein sequence ID" value="MED6223849.1"/>
    <property type="molecule type" value="Genomic_DNA"/>
</dbReference>
<proteinExistence type="predicted"/>
<evidence type="ECO:0000313" key="1">
    <source>
        <dbReference type="EMBL" id="MED6223849.1"/>
    </source>
</evidence>
<accession>A0ABU6ZPB7</accession>
<reference evidence="1 2" key="1">
    <citation type="journal article" date="2023" name="Plants (Basel)">
        <title>Bridging the Gap: Combining Genomics and Transcriptomics Approaches to Understand Stylosanthes scabra, an Orphan Legume from the Brazilian Caatinga.</title>
        <authorList>
            <person name="Ferreira-Neto J.R.C."/>
            <person name="da Silva M.D."/>
            <person name="Binneck E."/>
            <person name="de Melo N.F."/>
            <person name="da Silva R.H."/>
            <person name="de Melo A.L.T.M."/>
            <person name="Pandolfi V."/>
            <person name="Bustamante F.O."/>
            <person name="Brasileiro-Vidal A.C."/>
            <person name="Benko-Iseppon A.M."/>
        </authorList>
    </citation>
    <scope>NUCLEOTIDE SEQUENCE [LARGE SCALE GENOMIC DNA]</scope>
    <source>
        <tissue evidence="1">Leaves</tissue>
    </source>
</reference>
<organism evidence="1 2">
    <name type="scientific">Stylosanthes scabra</name>
    <dbReference type="NCBI Taxonomy" id="79078"/>
    <lineage>
        <taxon>Eukaryota</taxon>
        <taxon>Viridiplantae</taxon>
        <taxon>Streptophyta</taxon>
        <taxon>Embryophyta</taxon>
        <taxon>Tracheophyta</taxon>
        <taxon>Spermatophyta</taxon>
        <taxon>Magnoliopsida</taxon>
        <taxon>eudicotyledons</taxon>
        <taxon>Gunneridae</taxon>
        <taxon>Pentapetalae</taxon>
        <taxon>rosids</taxon>
        <taxon>fabids</taxon>
        <taxon>Fabales</taxon>
        <taxon>Fabaceae</taxon>
        <taxon>Papilionoideae</taxon>
        <taxon>50 kb inversion clade</taxon>
        <taxon>dalbergioids sensu lato</taxon>
        <taxon>Dalbergieae</taxon>
        <taxon>Pterocarpus clade</taxon>
        <taxon>Stylosanthes</taxon>
    </lineage>
</organism>